<dbReference type="Proteomes" id="UP001165136">
    <property type="component" value="Unassembled WGS sequence"/>
</dbReference>
<feature type="domain" description="Histidine kinase" evidence="12">
    <location>
        <begin position="245"/>
        <end position="455"/>
    </location>
</feature>
<dbReference type="InterPro" id="IPR036097">
    <property type="entry name" value="HisK_dim/P_sf"/>
</dbReference>
<evidence type="ECO:0000256" key="2">
    <source>
        <dbReference type="ARBA" id="ARBA00004236"/>
    </source>
</evidence>
<keyword evidence="4" id="KW-0597">Phosphoprotein</keyword>
<gene>
    <name evidence="14" type="primary">mprB</name>
    <name evidence="14" type="ORF">Atai01_18110</name>
</gene>
<evidence type="ECO:0000256" key="11">
    <source>
        <dbReference type="SAM" id="Phobius"/>
    </source>
</evidence>
<dbReference type="Gene3D" id="6.10.340.10">
    <property type="match status" value="1"/>
</dbReference>
<feature type="domain" description="HAMP" evidence="13">
    <location>
        <begin position="184"/>
        <end position="237"/>
    </location>
</feature>
<dbReference type="SMART" id="SM00304">
    <property type="entry name" value="HAMP"/>
    <property type="match status" value="1"/>
</dbReference>
<accession>A0A9W6R045</accession>
<dbReference type="InterPro" id="IPR003660">
    <property type="entry name" value="HAMP_dom"/>
</dbReference>
<comment type="subcellular location">
    <subcellularLocation>
        <location evidence="2">Cell membrane</location>
    </subcellularLocation>
</comment>
<keyword evidence="15" id="KW-1185">Reference proteome</keyword>
<dbReference type="Pfam" id="PF00672">
    <property type="entry name" value="HAMP"/>
    <property type="match status" value="1"/>
</dbReference>
<reference evidence="14" key="1">
    <citation type="submission" date="2023-03" db="EMBL/GenBank/DDBJ databases">
        <title>Amycolatopsis taiwanensis NBRC 103393.</title>
        <authorList>
            <person name="Ichikawa N."/>
            <person name="Sato H."/>
            <person name="Tonouchi N."/>
        </authorList>
    </citation>
    <scope>NUCLEOTIDE SEQUENCE</scope>
    <source>
        <strain evidence="14">NBRC 103393</strain>
    </source>
</reference>
<dbReference type="EMBL" id="BSTI01000003">
    <property type="protein sequence ID" value="GLY65192.1"/>
    <property type="molecule type" value="Genomic_DNA"/>
</dbReference>
<dbReference type="PROSITE" id="PS50109">
    <property type="entry name" value="HIS_KIN"/>
    <property type="match status" value="1"/>
</dbReference>
<dbReference type="SUPFAM" id="SSF158472">
    <property type="entry name" value="HAMP domain-like"/>
    <property type="match status" value="1"/>
</dbReference>
<dbReference type="Gene3D" id="3.30.565.10">
    <property type="entry name" value="Histidine kinase-like ATPase, C-terminal domain"/>
    <property type="match status" value="1"/>
</dbReference>
<dbReference type="CDD" id="cd00075">
    <property type="entry name" value="HATPase"/>
    <property type="match status" value="1"/>
</dbReference>
<dbReference type="PRINTS" id="PR00344">
    <property type="entry name" value="BCTRLSENSOR"/>
</dbReference>
<dbReference type="PROSITE" id="PS50885">
    <property type="entry name" value="HAMP"/>
    <property type="match status" value="1"/>
</dbReference>
<evidence type="ECO:0000256" key="5">
    <source>
        <dbReference type="ARBA" id="ARBA00022679"/>
    </source>
</evidence>
<dbReference type="Pfam" id="PF00512">
    <property type="entry name" value="HisKA"/>
    <property type="match status" value="1"/>
</dbReference>
<dbReference type="InterPro" id="IPR003661">
    <property type="entry name" value="HisK_dim/P_dom"/>
</dbReference>
<name>A0A9W6R045_9PSEU</name>
<dbReference type="GO" id="GO:0000155">
    <property type="term" value="F:phosphorelay sensor kinase activity"/>
    <property type="evidence" value="ECO:0007669"/>
    <property type="project" value="InterPro"/>
</dbReference>
<dbReference type="InterPro" id="IPR050428">
    <property type="entry name" value="TCS_sensor_his_kinase"/>
</dbReference>
<keyword evidence="7 14" id="KW-0418">Kinase</keyword>
<evidence type="ECO:0000256" key="4">
    <source>
        <dbReference type="ARBA" id="ARBA00022553"/>
    </source>
</evidence>
<evidence type="ECO:0000256" key="10">
    <source>
        <dbReference type="ARBA" id="ARBA00023136"/>
    </source>
</evidence>
<sequence length="464" mass="50066">MKPTGKAKERRLLLRRRIALTTGLIVATAILAVSAIAWLVTDDNLRGEVDQALLTRLPQPGRRGQLPKFDGLCTNPDSQPLQRFTEGVELFNPDGSVCAPSSLDKVVKLPADGAVTAPALRDGVTVSGVKVRVLLYPIGNGRVVAVSRPLTDIDNALNQLRNALIVTALLSVALAGTVALLLTRAALVPVERLTETVEHIARTEDLETPVDVTGRDEAGRLGRAFTAMTAALSDSRRRQRDLVADAAHELRTPLTSLRTNVELLARSEQRGRPLPDGHRAKIMASLQSQTVEFSALVEELVMLARDERELSRVEVDVDDVLARAVRRAGSRAGGHRFDVEVAPWQVIGDPPSLERLALNLLDNAVKFSPSGSTIEVRSAPGWLTIRDQGPGIPAEHREHVFDRFWRSPEARGMPGSGLGLAIVANTVMAHGGTVEIVEPPDGRGCCVRVELPVRPAARDGQEIG</sequence>
<dbReference type="SUPFAM" id="SSF47384">
    <property type="entry name" value="Homodimeric domain of signal transducing histidine kinase"/>
    <property type="match status" value="1"/>
</dbReference>
<dbReference type="PANTHER" id="PTHR45436:SF5">
    <property type="entry name" value="SENSOR HISTIDINE KINASE TRCS"/>
    <property type="match status" value="1"/>
</dbReference>
<dbReference type="InterPro" id="IPR036890">
    <property type="entry name" value="HATPase_C_sf"/>
</dbReference>
<dbReference type="Pfam" id="PF02518">
    <property type="entry name" value="HATPase_c"/>
    <property type="match status" value="1"/>
</dbReference>
<protein>
    <recommendedName>
        <fullName evidence="3">histidine kinase</fullName>
        <ecNumber evidence="3">2.7.13.3</ecNumber>
    </recommendedName>
</protein>
<evidence type="ECO:0000256" key="7">
    <source>
        <dbReference type="ARBA" id="ARBA00022777"/>
    </source>
</evidence>
<comment type="caution">
    <text evidence="14">The sequence shown here is derived from an EMBL/GenBank/DDBJ whole genome shotgun (WGS) entry which is preliminary data.</text>
</comment>
<proteinExistence type="predicted"/>
<dbReference type="InterPro" id="IPR003594">
    <property type="entry name" value="HATPase_dom"/>
</dbReference>
<dbReference type="SUPFAM" id="SSF55874">
    <property type="entry name" value="ATPase domain of HSP90 chaperone/DNA topoisomerase II/histidine kinase"/>
    <property type="match status" value="1"/>
</dbReference>
<dbReference type="PANTHER" id="PTHR45436">
    <property type="entry name" value="SENSOR HISTIDINE KINASE YKOH"/>
    <property type="match status" value="1"/>
</dbReference>
<keyword evidence="5" id="KW-0808">Transferase</keyword>
<dbReference type="Gene3D" id="1.10.287.130">
    <property type="match status" value="1"/>
</dbReference>
<evidence type="ECO:0000259" key="12">
    <source>
        <dbReference type="PROSITE" id="PS50109"/>
    </source>
</evidence>
<dbReference type="SMART" id="SM00387">
    <property type="entry name" value="HATPase_c"/>
    <property type="match status" value="1"/>
</dbReference>
<dbReference type="CDD" id="cd06225">
    <property type="entry name" value="HAMP"/>
    <property type="match status" value="1"/>
</dbReference>
<keyword evidence="10 11" id="KW-0472">Membrane</keyword>
<dbReference type="InterPro" id="IPR004358">
    <property type="entry name" value="Sig_transdc_His_kin-like_C"/>
</dbReference>
<dbReference type="AlphaFoldDB" id="A0A9W6R045"/>
<evidence type="ECO:0000256" key="1">
    <source>
        <dbReference type="ARBA" id="ARBA00000085"/>
    </source>
</evidence>
<keyword evidence="9" id="KW-0902">Two-component regulatory system</keyword>
<dbReference type="EC" id="2.7.13.3" evidence="3"/>
<evidence type="ECO:0000313" key="15">
    <source>
        <dbReference type="Proteomes" id="UP001165136"/>
    </source>
</evidence>
<evidence type="ECO:0000313" key="14">
    <source>
        <dbReference type="EMBL" id="GLY65192.1"/>
    </source>
</evidence>
<keyword evidence="6 11" id="KW-0812">Transmembrane</keyword>
<evidence type="ECO:0000256" key="3">
    <source>
        <dbReference type="ARBA" id="ARBA00012438"/>
    </source>
</evidence>
<dbReference type="GO" id="GO:0005886">
    <property type="term" value="C:plasma membrane"/>
    <property type="evidence" value="ECO:0007669"/>
    <property type="project" value="UniProtKB-SubCell"/>
</dbReference>
<feature type="transmembrane region" description="Helical" evidence="11">
    <location>
        <begin position="20"/>
        <end position="40"/>
    </location>
</feature>
<evidence type="ECO:0000256" key="6">
    <source>
        <dbReference type="ARBA" id="ARBA00022692"/>
    </source>
</evidence>
<evidence type="ECO:0000256" key="9">
    <source>
        <dbReference type="ARBA" id="ARBA00023012"/>
    </source>
</evidence>
<evidence type="ECO:0000259" key="13">
    <source>
        <dbReference type="PROSITE" id="PS50885"/>
    </source>
</evidence>
<keyword evidence="8 11" id="KW-1133">Transmembrane helix</keyword>
<dbReference type="CDD" id="cd00082">
    <property type="entry name" value="HisKA"/>
    <property type="match status" value="1"/>
</dbReference>
<organism evidence="14 15">
    <name type="scientific">Amycolatopsis taiwanensis</name>
    <dbReference type="NCBI Taxonomy" id="342230"/>
    <lineage>
        <taxon>Bacteria</taxon>
        <taxon>Bacillati</taxon>
        <taxon>Actinomycetota</taxon>
        <taxon>Actinomycetes</taxon>
        <taxon>Pseudonocardiales</taxon>
        <taxon>Pseudonocardiaceae</taxon>
        <taxon>Amycolatopsis</taxon>
    </lineage>
</organism>
<dbReference type="InterPro" id="IPR005467">
    <property type="entry name" value="His_kinase_dom"/>
</dbReference>
<comment type="catalytic activity">
    <reaction evidence="1">
        <text>ATP + protein L-histidine = ADP + protein N-phospho-L-histidine.</text>
        <dbReference type="EC" id="2.7.13.3"/>
    </reaction>
</comment>
<evidence type="ECO:0000256" key="8">
    <source>
        <dbReference type="ARBA" id="ARBA00022989"/>
    </source>
</evidence>
<dbReference type="RefSeq" id="WP_285486488.1">
    <property type="nucleotide sequence ID" value="NZ_BSTI01000003.1"/>
</dbReference>
<dbReference type="SMART" id="SM00388">
    <property type="entry name" value="HisKA"/>
    <property type="match status" value="1"/>
</dbReference>